<dbReference type="AlphaFoldDB" id="D1AK13"/>
<name>D1AK13_SEBTE</name>
<dbReference type="Pfam" id="PF02687">
    <property type="entry name" value="FtsX"/>
    <property type="match status" value="1"/>
</dbReference>
<dbReference type="GO" id="GO:0022857">
    <property type="term" value="F:transmembrane transporter activity"/>
    <property type="evidence" value="ECO:0007669"/>
    <property type="project" value="TreeGrafter"/>
</dbReference>
<feature type="domain" description="ABC3 transporter permease C-terminal" evidence="8">
    <location>
        <begin position="285"/>
        <end position="398"/>
    </location>
</feature>
<evidence type="ECO:0000256" key="1">
    <source>
        <dbReference type="ARBA" id="ARBA00004651"/>
    </source>
</evidence>
<dbReference type="EMBL" id="CP001739">
    <property type="protein sequence ID" value="ACZ08929.1"/>
    <property type="molecule type" value="Genomic_DNA"/>
</dbReference>
<reference evidence="10 11" key="2">
    <citation type="journal article" date="2010" name="Stand. Genomic Sci.">
        <title>Complete genome sequence of Sebaldella termitidis type strain (NCTC 11300).</title>
        <authorList>
            <person name="Harmon-Smith M."/>
            <person name="Celia L."/>
            <person name="Chertkov O."/>
            <person name="Lapidus A."/>
            <person name="Copeland A."/>
            <person name="Glavina Del Rio T."/>
            <person name="Nolan M."/>
            <person name="Lucas S."/>
            <person name="Tice H."/>
            <person name="Cheng J.F."/>
            <person name="Han C."/>
            <person name="Detter J.C."/>
            <person name="Bruce D."/>
            <person name="Goodwin L."/>
            <person name="Pitluck S."/>
            <person name="Pati A."/>
            <person name="Liolios K."/>
            <person name="Ivanova N."/>
            <person name="Mavromatis K."/>
            <person name="Mikhailova N."/>
            <person name="Chen A."/>
            <person name="Palaniappan K."/>
            <person name="Land M."/>
            <person name="Hauser L."/>
            <person name="Chang Y.J."/>
            <person name="Jeffries C.D."/>
            <person name="Brettin T."/>
            <person name="Goker M."/>
            <person name="Beck B."/>
            <person name="Bristow J."/>
            <person name="Eisen J.A."/>
            <person name="Markowitz V."/>
            <person name="Hugenholtz P."/>
            <person name="Kyrpides N.C."/>
            <person name="Klenk H.P."/>
            <person name="Chen F."/>
        </authorList>
    </citation>
    <scope>NUCLEOTIDE SEQUENCE [LARGE SCALE GENOMIC DNA]</scope>
    <source>
        <strain evidence="11">ATCC 33386 / NCTC 11300</strain>
    </source>
</reference>
<dbReference type="Proteomes" id="UP000000845">
    <property type="component" value="Chromosome"/>
</dbReference>
<dbReference type="InterPro" id="IPR050250">
    <property type="entry name" value="Macrolide_Exporter_MacB"/>
</dbReference>
<feature type="domain" description="MacB-like periplasmic core" evidence="9">
    <location>
        <begin position="21"/>
        <end position="247"/>
    </location>
</feature>
<evidence type="ECO:0000313" key="10">
    <source>
        <dbReference type="EMBL" id="ACZ08929.1"/>
    </source>
</evidence>
<keyword evidence="4 7" id="KW-1133">Transmembrane helix</keyword>
<dbReference type="KEGG" id="str:Sterm_2074"/>
<feature type="transmembrane region" description="Helical" evidence="7">
    <location>
        <begin position="275"/>
        <end position="306"/>
    </location>
</feature>
<evidence type="ECO:0000313" key="11">
    <source>
        <dbReference type="Proteomes" id="UP000000845"/>
    </source>
</evidence>
<evidence type="ECO:0000259" key="9">
    <source>
        <dbReference type="Pfam" id="PF12704"/>
    </source>
</evidence>
<dbReference type="PANTHER" id="PTHR30572:SF4">
    <property type="entry name" value="ABC TRANSPORTER PERMEASE YTRF"/>
    <property type="match status" value="1"/>
</dbReference>
<sequence>MNFLELLKMAFSNLLSYKMRSFLTMLGIIIGISAVILMSAIGAGAQDKIVGDLNKLGIGNFDVSIDNSIDNIKNRNRLQQKHIDMITNISGVESVAPTGTVRHRIEMSSGFGNFSIITGVVPASFNIENTQLLKGRYFNSEEYRKTGYFAIVDDVTTARIFGDESPLGQKITIRIKDLGNKDYVIVGVSKNPVASMTGIFGGNSPSFILIPYQNYQYISKLDEKYYSGIKVKVSDPNELSQIMDNTTNILNKESGIAGLYRAVNSNTGLEQFNSILSMLSIFVSFVASVSLFVGGIGVMNIMLVSVTERIREIGLRKAIGAKNKDILLQFLIESIILTVSGGVIGILLGSVSAFLISNALGLVLIIKVSILLISITVSMLIGVIFGVYPASKASKLNPIDALRVD</sequence>
<reference evidence="11" key="1">
    <citation type="submission" date="2009-09" db="EMBL/GenBank/DDBJ databases">
        <title>The complete chromosome of Sebaldella termitidis ATCC 33386.</title>
        <authorList>
            <consortium name="US DOE Joint Genome Institute (JGI-PGF)"/>
            <person name="Lucas S."/>
            <person name="Copeland A."/>
            <person name="Lapidus A."/>
            <person name="Glavina del Rio T."/>
            <person name="Dalin E."/>
            <person name="Tice H."/>
            <person name="Bruce D."/>
            <person name="Goodwin L."/>
            <person name="Pitluck S."/>
            <person name="Kyrpides N."/>
            <person name="Mavromatis K."/>
            <person name="Ivanova N."/>
            <person name="Mikhailova N."/>
            <person name="Sims D."/>
            <person name="Meincke L."/>
            <person name="Brettin T."/>
            <person name="Detter J.C."/>
            <person name="Han C."/>
            <person name="Larimer F."/>
            <person name="Land M."/>
            <person name="Hauser L."/>
            <person name="Markowitz V."/>
            <person name="Cheng J.F."/>
            <person name="Hugenholtz P."/>
            <person name="Woyke T."/>
            <person name="Wu D."/>
            <person name="Eisen J.A."/>
        </authorList>
    </citation>
    <scope>NUCLEOTIDE SEQUENCE [LARGE SCALE GENOMIC DNA]</scope>
    <source>
        <strain evidence="11">ATCC 33386 / NCTC 11300</strain>
    </source>
</reference>
<dbReference type="RefSeq" id="WP_012861523.1">
    <property type="nucleotide sequence ID" value="NC_013517.1"/>
</dbReference>
<proteinExistence type="inferred from homology"/>
<feature type="transmembrane region" description="Helical" evidence="7">
    <location>
        <begin position="21"/>
        <end position="45"/>
    </location>
</feature>
<comment type="similarity">
    <text evidence="6">Belongs to the ABC-4 integral membrane protein family.</text>
</comment>
<feature type="transmembrane region" description="Helical" evidence="7">
    <location>
        <begin position="327"/>
        <end position="356"/>
    </location>
</feature>
<dbReference type="InterPro" id="IPR025857">
    <property type="entry name" value="MacB_PCD"/>
</dbReference>
<dbReference type="PANTHER" id="PTHR30572">
    <property type="entry name" value="MEMBRANE COMPONENT OF TRANSPORTER-RELATED"/>
    <property type="match status" value="1"/>
</dbReference>
<dbReference type="GO" id="GO:0005886">
    <property type="term" value="C:plasma membrane"/>
    <property type="evidence" value="ECO:0007669"/>
    <property type="project" value="UniProtKB-SubCell"/>
</dbReference>
<keyword evidence="2" id="KW-1003">Cell membrane</keyword>
<dbReference type="HOGENOM" id="CLU_000604_8_0_0"/>
<gene>
    <name evidence="10" type="ordered locus">Sterm_2074</name>
</gene>
<evidence type="ECO:0000256" key="7">
    <source>
        <dbReference type="SAM" id="Phobius"/>
    </source>
</evidence>
<dbReference type="InterPro" id="IPR003838">
    <property type="entry name" value="ABC3_permease_C"/>
</dbReference>
<keyword evidence="5 7" id="KW-0472">Membrane</keyword>
<evidence type="ECO:0000256" key="6">
    <source>
        <dbReference type="ARBA" id="ARBA00038076"/>
    </source>
</evidence>
<evidence type="ECO:0000256" key="5">
    <source>
        <dbReference type="ARBA" id="ARBA00023136"/>
    </source>
</evidence>
<protein>
    <recommendedName>
        <fullName evidence="12">ABC3 transporter permease protein domain-containing protein</fullName>
    </recommendedName>
</protein>
<comment type="subcellular location">
    <subcellularLocation>
        <location evidence="1">Cell membrane</location>
        <topology evidence="1">Multi-pass membrane protein</topology>
    </subcellularLocation>
</comment>
<evidence type="ECO:0008006" key="12">
    <source>
        <dbReference type="Google" id="ProtNLM"/>
    </source>
</evidence>
<evidence type="ECO:0000256" key="4">
    <source>
        <dbReference type="ARBA" id="ARBA00022989"/>
    </source>
</evidence>
<feature type="transmembrane region" description="Helical" evidence="7">
    <location>
        <begin position="362"/>
        <end position="388"/>
    </location>
</feature>
<evidence type="ECO:0000259" key="8">
    <source>
        <dbReference type="Pfam" id="PF02687"/>
    </source>
</evidence>
<dbReference type="Pfam" id="PF12704">
    <property type="entry name" value="MacB_PCD"/>
    <property type="match status" value="1"/>
</dbReference>
<evidence type="ECO:0000256" key="3">
    <source>
        <dbReference type="ARBA" id="ARBA00022692"/>
    </source>
</evidence>
<dbReference type="STRING" id="526218.Sterm_2074"/>
<accession>D1AK13</accession>
<evidence type="ECO:0000256" key="2">
    <source>
        <dbReference type="ARBA" id="ARBA00022475"/>
    </source>
</evidence>
<keyword evidence="3 7" id="KW-0812">Transmembrane</keyword>
<organism evidence="10 11">
    <name type="scientific">Sebaldella termitidis (strain ATCC 33386 / NCTC 11300)</name>
    <dbReference type="NCBI Taxonomy" id="526218"/>
    <lineage>
        <taxon>Bacteria</taxon>
        <taxon>Fusobacteriati</taxon>
        <taxon>Fusobacteriota</taxon>
        <taxon>Fusobacteriia</taxon>
        <taxon>Fusobacteriales</taxon>
        <taxon>Leptotrichiaceae</taxon>
        <taxon>Sebaldella</taxon>
    </lineage>
</organism>
<keyword evidence="11" id="KW-1185">Reference proteome</keyword>
<dbReference type="eggNOG" id="COG0577">
    <property type="taxonomic scope" value="Bacteria"/>
</dbReference>